<feature type="domain" description="Enoyl reductase (ER)" evidence="1">
    <location>
        <begin position="10"/>
        <end position="298"/>
    </location>
</feature>
<dbReference type="GO" id="GO:0008743">
    <property type="term" value="F:L-threonine 3-dehydrogenase activity"/>
    <property type="evidence" value="ECO:0007669"/>
    <property type="project" value="UniProtKB-EC"/>
</dbReference>
<reference evidence="2 5" key="2">
    <citation type="submission" date="2020-04" db="EMBL/GenBank/DDBJ databases">
        <authorList>
            <person name="De Canck E."/>
        </authorList>
    </citation>
    <scope>NUCLEOTIDE SEQUENCE [LARGE SCALE GENOMIC DNA]</scope>
    <source>
        <strain evidence="2 5">LMG 29660</strain>
    </source>
</reference>
<dbReference type="SMART" id="SM00829">
    <property type="entry name" value="PKS_ER"/>
    <property type="match status" value="1"/>
</dbReference>
<sequence length="301" mass="30741">MKASILKSYGGTDQFSLEDLPTPEPGAGEVLINIKASAVNPFDLILRQGFMVQYIPLPLPAVLGGDAAGTIAALGTGVSGFAIGDRVVADFAANGKGAHAEYGVVPASSVARLPATLSFEQGAALVKAGLTGRQAVDALGIQAGDRVLISGALGAVGRAAIQYLKLLGAEPVAGVRFERLDEARNVAGHALDITVQPTIQSFDFAISAAAPVAHNLIGHVRDGGVIASIVPVPPAANIDNHVTIHELYHRTDVATLDSVLDAAARGLLVIPVSQTFTLGQIGAAHDAVAAGEKGKVVIRHD</sequence>
<dbReference type="InterPro" id="IPR036291">
    <property type="entry name" value="NAD(P)-bd_dom_sf"/>
</dbReference>
<evidence type="ECO:0000313" key="5">
    <source>
        <dbReference type="Proteomes" id="UP000494135"/>
    </source>
</evidence>
<dbReference type="OrthoDB" id="9787435at2"/>
<proteinExistence type="predicted"/>
<dbReference type="Gene3D" id="3.90.180.10">
    <property type="entry name" value="Medium-chain alcohol dehydrogenases, catalytic domain"/>
    <property type="match status" value="1"/>
</dbReference>
<dbReference type="InterPro" id="IPR013154">
    <property type="entry name" value="ADH-like_N"/>
</dbReference>
<dbReference type="PANTHER" id="PTHR43482:SF1">
    <property type="entry name" value="PROTEIN AST1-RELATED"/>
    <property type="match status" value="1"/>
</dbReference>
<dbReference type="RefSeq" id="WP_085038453.1">
    <property type="nucleotide sequence ID" value="NZ_CADIKG010000015.1"/>
</dbReference>
<dbReference type="Pfam" id="PF08240">
    <property type="entry name" value="ADH_N"/>
    <property type="match status" value="1"/>
</dbReference>
<gene>
    <name evidence="2" type="primary">tdh_3</name>
    <name evidence="3" type="ORF">B7G54_07035</name>
    <name evidence="2" type="ORF">LMG29660_05082</name>
</gene>
<organism evidence="3 4">
    <name type="scientific">Burkholderia puraquae</name>
    <dbReference type="NCBI Taxonomy" id="1904757"/>
    <lineage>
        <taxon>Bacteria</taxon>
        <taxon>Pseudomonadati</taxon>
        <taxon>Pseudomonadota</taxon>
        <taxon>Betaproteobacteria</taxon>
        <taxon>Burkholderiales</taxon>
        <taxon>Burkholderiaceae</taxon>
        <taxon>Burkholderia</taxon>
        <taxon>Burkholderia cepacia complex</taxon>
    </lineage>
</organism>
<dbReference type="InterPro" id="IPR011032">
    <property type="entry name" value="GroES-like_sf"/>
</dbReference>
<dbReference type="EMBL" id="NBYX01000003">
    <property type="protein sequence ID" value="ORT87291.1"/>
    <property type="molecule type" value="Genomic_DNA"/>
</dbReference>
<dbReference type="SUPFAM" id="SSF50129">
    <property type="entry name" value="GroES-like"/>
    <property type="match status" value="1"/>
</dbReference>
<accession>A0A1X1PKG1</accession>
<evidence type="ECO:0000313" key="2">
    <source>
        <dbReference type="EMBL" id="CAB3764778.1"/>
    </source>
</evidence>
<dbReference type="SUPFAM" id="SSF51735">
    <property type="entry name" value="NAD(P)-binding Rossmann-fold domains"/>
    <property type="match status" value="1"/>
</dbReference>
<reference evidence="3 4" key="1">
    <citation type="submission" date="2017-04" db="EMBL/GenBank/DDBJ databases">
        <title>Burkholderia puraquae sp. nov., a novel Burkholderia cepacia complex species from hospital setting samples.</title>
        <authorList>
            <person name="Martina P."/>
            <person name="Leguizamon M."/>
            <person name="Prieto C."/>
            <person name="Sousa S."/>
            <person name="Montanaro P."/>
            <person name="Draghi W."/>
            <person name="Staembler M."/>
            <person name="Bettiol M."/>
            <person name="Figoli C."/>
            <person name="Palau J."/>
            <person name="Alvarez F."/>
            <person name="Benetti S."/>
            <person name="Anchat E."/>
            <person name="Vescina C."/>
            <person name="Ferreras J."/>
            <person name="Lasch P."/>
            <person name="Lagares A."/>
            <person name="Zorreguieta A."/>
            <person name="Yantorno O."/>
            <person name="Bosch A."/>
        </authorList>
    </citation>
    <scope>NUCLEOTIDE SEQUENCE [LARGE SCALE GENOMIC DNA]</scope>
    <source>
        <strain evidence="3 4">CAMPA 1040</strain>
    </source>
</reference>
<dbReference type="AlphaFoldDB" id="A0A1X1PKG1"/>
<evidence type="ECO:0000313" key="3">
    <source>
        <dbReference type="EMBL" id="ORT87291.1"/>
    </source>
</evidence>
<name>A0A1X1PKG1_9BURK</name>
<dbReference type="Proteomes" id="UP000494135">
    <property type="component" value="Unassembled WGS sequence"/>
</dbReference>
<evidence type="ECO:0000259" key="1">
    <source>
        <dbReference type="SMART" id="SM00829"/>
    </source>
</evidence>
<protein>
    <submittedName>
        <fullName evidence="2">L-threonine 3-dehydrogenase</fullName>
        <ecNumber evidence="2">1.1.1.103</ecNumber>
    </submittedName>
    <submittedName>
        <fullName evidence="3">Oxidoreductase</fullName>
    </submittedName>
</protein>
<evidence type="ECO:0000313" key="4">
    <source>
        <dbReference type="Proteomes" id="UP000193146"/>
    </source>
</evidence>
<dbReference type="CDD" id="cd05289">
    <property type="entry name" value="MDR_like_2"/>
    <property type="match status" value="1"/>
</dbReference>
<keyword evidence="2" id="KW-0560">Oxidoreductase</keyword>
<dbReference type="InterPro" id="IPR052585">
    <property type="entry name" value="Lipid_raft_assoc_Zn_ADH"/>
</dbReference>
<dbReference type="EMBL" id="CADIKG010000015">
    <property type="protein sequence ID" value="CAB3764778.1"/>
    <property type="molecule type" value="Genomic_DNA"/>
</dbReference>
<dbReference type="Gene3D" id="3.40.50.720">
    <property type="entry name" value="NAD(P)-binding Rossmann-like Domain"/>
    <property type="match status" value="1"/>
</dbReference>
<dbReference type="PANTHER" id="PTHR43482">
    <property type="entry name" value="PROTEIN AST1-RELATED"/>
    <property type="match status" value="1"/>
</dbReference>
<dbReference type="Proteomes" id="UP000193146">
    <property type="component" value="Unassembled WGS sequence"/>
</dbReference>
<dbReference type="EC" id="1.1.1.103" evidence="2"/>
<dbReference type="InterPro" id="IPR020843">
    <property type="entry name" value="ER"/>
</dbReference>
<keyword evidence="4" id="KW-1185">Reference proteome</keyword>